<dbReference type="AlphaFoldDB" id="A0A0A9EME0"/>
<keyword evidence="1" id="KW-0472">Membrane</keyword>
<keyword evidence="1" id="KW-1133">Transmembrane helix</keyword>
<keyword evidence="1" id="KW-0812">Transmembrane</keyword>
<reference evidence="2" key="2">
    <citation type="journal article" date="2015" name="Data Brief">
        <title>Shoot transcriptome of the giant reed, Arundo donax.</title>
        <authorList>
            <person name="Barrero R.A."/>
            <person name="Guerrero F.D."/>
            <person name="Moolhuijzen P."/>
            <person name="Goolsby J.A."/>
            <person name="Tidwell J."/>
            <person name="Bellgard S.E."/>
            <person name="Bellgard M.I."/>
        </authorList>
    </citation>
    <scope>NUCLEOTIDE SEQUENCE</scope>
    <source>
        <tissue evidence="2">Shoot tissue taken approximately 20 cm above the soil surface</tissue>
    </source>
</reference>
<evidence type="ECO:0000256" key="1">
    <source>
        <dbReference type="SAM" id="Phobius"/>
    </source>
</evidence>
<sequence>MPQHIISVTIGAINLDLVIRMILFVYILQIYWLSATRPSNP</sequence>
<accession>A0A0A9EME0</accession>
<proteinExistence type="predicted"/>
<organism evidence="2">
    <name type="scientific">Arundo donax</name>
    <name type="common">Giant reed</name>
    <name type="synonym">Donax arundinaceus</name>
    <dbReference type="NCBI Taxonomy" id="35708"/>
    <lineage>
        <taxon>Eukaryota</taxon>
        <taxon>Viridiplantae</taxon>
        <taxon>Streptophyta</taxon>
        <taxon>Embryophyta</taxon>
        <taxon>Tracheophyta</taxon>
        <taxon>Spermatophyta</taxon>
        <taxon>Magnoliopsida</taxon>
        <taxon>Liliopsida</taxon>
        <taxon>Poales</taxon>
        <taxon>Poaceae</taxon>
        <taxon>PACMAD clade</taxon>
        <taxon>Arundinoideae</taxon>
        <taxon>Arundineae</taxon>
        <taxon>Arundo</taxon>
    </lineage>
</organism>
<reference evidence="2" key="1">
    <citation type="submission" date="2014-09" db="EMBL/GenBank/DDBJ databases">
        <authorList>
            <person name="Magalhaes I.L.F."/>
            <person name="Oliveira U."/>
            <person name="Santos F.R."/>
            <person name="Vidigal T.H.D.A."/>
            <person name="Brescovit A.D."/>
            <person name="Santos A.J."/>
        </authorList>
    </citation>
    <scope>NUCLEOTIDE SEQUENCE</scope>
    <source>
        <tissue evidence="2">Shoot tissue taken approximately 20 cm above the soil surface</tissue>
    </source>
</reference>
<protein>
    <submittedName>
        <fullName evidence="2">Uncharacterized protein</fullName>
    </submittedName>
</protein>
<name>A0A0A9EME0_ARUDO</name>
<dbReference type="EMBL" id="GBRH01196614">
    <property type="protein sequence ID" value="JAE01282.1"/>
    <property type="molecule type" value="Transcribed_RNA"/>
</dbReference>
<evidence type="ECO:0000313" key="2">
    <source>
        <dbReference type="EMBL" id="JAE01282.1"/>
    </source>
</evidence>
<feature type="transmembrane region" description="Helical" evidence="1">
    <location>
        <begin position="12"/>
        <end position="32"/>
    </location>
</feature>